<dbReference type="AlphaFoldDB" id="A0A4R2FF83"/>
<dbReference type="GO" id="GO:0046872">
    <property type="term" value="F:metal ion binding"/>
    <property type="evidence" value="ECO:0007669"/>
    <property type="project" value="UniProtKB-KW"/>
</dbReference>
<evidence type="ECO:0000256" key="2">
    <source>
        <dbReference type="ARBA" id="ARBA00022617"/>
    </source>
</evidence>
<comment type="function">
    <text evidence="7">Possible subunit of a heme lyase.</text>
</comment>
<dbReference type="PANTHER" id="PTHR47870">
    <property type="entry name" value="CYTOCHROME C-TYPE BIOGENESIS PROTEIN CCMH"/>
    <property type="match status" value="1"/>
</dbReference>
<evidence type="ECO:0000313" key="10">
    <source>
        <dbReference type="Proteomes" id="UP000294832"/>
    </source>
</evidence>
<keyword evidence="7" id="KW-0472">Membrane</keyword>
<dbReference type="RefSeq" id="WP_133040158.1">
    <property type="nucleotide sequence ID" value="NZ_SLWF01000032.1"/>
</dbReference>
<proteinExistence type="inferred from homology"/>
<evidence type="ECO:0000313" key="9">
    <source>
        <dbReference type="EMBL" id="TCN79595.1"/>
    </source>
</evidence>
<dbReference type="EMBL" id="SLWF01000032">
    <property type="protein sequence ID" value="TCN79595.1"/>
    <property type="molecule type" value="Genomic_DNA"/>
</dbReference>
<evidence type="ECO:0000256" key="7">
    <source>
        <dbReference type="RuleBase" id="RU364112"/>
    </source>
</evidence>
<comment type="similarity">
    <text evidence="1 7">Belongs to the CcmH/CycL/Ccl2/NrfF family.</text>
</comment>
<keyword evidence="10" id="KW-1185">Reference proteome</keyword>
<keyword evidence="6 7" id="KW-0408">Iron</keyword>
<gene>
    <name evidence="9" type="ORF">EDC91_13213</name>
</gene>
<keyword evidence="5" id="KW-0201">Cytochrome c-type biogenesis</keyword>
<evidence type="ECO:0000256" key="5">
    <source>
        <dbReference type="ARBA" id="ARBA00022748"/>
    </source>
</evidence>
<comment type="caution">
    <text evidence="9">The sequence shown here is derived from an EMBL/GenBank/DDBJ whole genome shotgun (WGS) entry which is preliminary data.</text>
</comment>
<protein>
    <recommendedName>
        <fullName evidence="7">Cytochrome c-type biogenesis protein</fullName>
    </recommendedName>
</protein>
<dbReference type="InterPro" id="IPR005616">
    <property type="entry name" value="CcmH/CycL/Ccl2/NrfF_N"/>
</dbReference>
<reference evidence="9 10" key="1">
    <citation type="submission" date="2019-03" db="EMBL/GenBank/DDBJ databases">
        <title>Freshwater and sediment microbial communities from various areas in North America, analyzing microbe dynamics in response to fracking.</title>
        <authorList>
            <person name="Lamendella R."/>
        </authorList>
    </citation>
    <scope>NUCLEOTIDE SEQUENCE [LARGE SCALE GENOMIC DNA]</scope>
    <source>
        <strain evidence="9 10">74A</strain>
    </source>
</reference>
<accession>A0A4R2FF83</accession>
<evidence type="ECO:0000256" key="6">
    <source>
        <dbReference type="ARBA" id="ARBA00023004"/>
    </source>
</evidence>
<dbReference type="InterPro" id="IPR038297">
    <property type="entry name" value="CcmH/CycL/NrfF/Ccl2_sf"/>
</dbReference>
<evidence type="ECO:0000256" key="4">
    <source>
        <dbReference type="ARBA" id="ARBA00022729"/>
    </source>
</evidence>
<dbReference type="Gene3D" id="1.10.8.640">
    <property type="entry name" value="Cytochrome C biogenesis protein"/>
    <property type="match status" value="1"/>
</dbReference>
<feature type="domain" description="CcmH/CycL/Ccl2/NrfF N-terminal" evidence="8">
    <location>
        <begin position="33"/>
        <end position="123"/>
    </location>
</feature>
<evidence type="ECO:0000259" key="8">
    <source>
        <dbReference type="Pfam" id="PF03918"/>
    </source>
</evidence>
<dbReference type="GO" id="GO:0017004">
    <property type="term" value="P:cytochrome complex assembly"/>
    <property type="evidence" value="ECO:0007669"/>
    <property type="project" value="UniProtKB-KW"/>
</dbReference>
<dbReference type="CDD" id="cd16378">
    <property type="entry name" value="CcmH_N"/>
    <property type="match status" value="1"/>
</dbReference>
<keyword evidence="7" id="KW-0812">Transmembrane</keyword>
<feature type="transmembrane region" description="Helical" evidence="7">
    <location>
        <begin position="100"/>
        <end position="119"/>
    </location>
</feature>
<name>A0A4R2FF83_9GAMM</name>
<evidence type="ECO:0000256" key="3">
    <source>
        <dbReference type="ARBA" id="ARBA00022723"/>
    </source>
</evidence>
<dbReference type="Pfam" id="PF03918">
    <property type="entry name" value="CcmH"/>
    <property type="match status" value="1"/>
</dbReference>
<dbReference type="InterPro" id="IPR051263">
    <property type="entry name" value="C-type_cytochrome_biogenesis"/>
</dbReference>
<keyword evidence="4 7" id="KW-0732">Signal</keyword>
<dbReference type="Proteomes" id="UP000294832">
    <property type="component" value="Unassembled WGS sequence"/>
</dbReference>
<evidence type="ECO:0000256" key="1">
    <source>
        <dbReference type="ARBA" id="ARBA00010342"/>
    </source>
</evidence>
<dbReference type="OrthoDB" id="9804975at2"/>
<organism evidence="9 10">
    <name type="scientific">Shewanella fodinae</name>
    <dbReference type="NCBI Taxonomy" id="552357"/>
    <lineage>
        <taxon>Bacteria</taxon>
        <taxon>Pseudomonadati</taxon>
        <taxon>Pseudomonadota</taxon>
        <taxon>Gammaproteobacteria</taxon>
        <taxon>Alteromonadales</taxon>
        <taxon>Shewanellaceae</taxon>
        <taxon>Shewanella</taxon>
    </lineage>
</organism>
<dbReference type="PANTHER" id="PTHR47870:SF1">
    <property type="entry name" value="CYTOCHROME C-TYPE BIOGENESIS PROTEIN CCMH"/>
    <property type="match status" value="1"/>
</dbReference>
<keyword evidence="7" id="KW-1133">Transmembrane helix</keyword>
<keyword evidence="2 7" id="KW-0349">Heme</keyword>
<sequence>MSSRHWLAPLLAIALLLSLPLAGAEQDLIRLSNDIAKELRCPAAINQNLFESEAPIAAELKAQIYQKLQQGEDREQIINFMVQRYGERIRYQPPLTPATMLLWTAPALLVLGCGGLLLLGRRQGDNR</sequence>
<keyword evidence="3 7" id="KW-0479">Metal-binding</keyword>
<dbReference type="GO" id="GO:0005886">
    <property type="term" value="C:plasma membrane"/>
    <property type="evidence" value="ECO:0007669"/>
    <property type="project" value="TreeGrafter"/>
</dbReference>